<name>A0A0U9H5J7_9BACI</name>
<proteinExistence type="predicted"/>
<dbReference type="RefSeq" id="WP_058950151.1">
    <property type="nucleotide sequence ID" value="NZ_BBXV01000023.1"/>
</dbReference>
<sequence>MQAQTDVRMFTNLKTNISKDKVISTIYRKYENMNFTSWQWETLVFNGEKIVDQGISNDIAEALEKHKEFFVKHSKEESK</sequence>
<dbReference type="Proteomes" id="UP000052946">
    <property type="component" value="Unassembled WGS sequence"/>
</dbReference>
<protein>
    <submittedName>
        <fullName evidence="1">Amidohydrolase</fullName>
    </submittedName>
</protein>
<evidence type="ECO:0000313" key="2">
    <source>
        <dbReference type="Proteomes" id="UP000052946"/>
    </source>
</evidence>
<dbReference type="EMBL" id="BBXV01000023">
    <property type="protein sequence ID" value="GAQ17989.1"/>
    <property type="molecule type" value="Genomic_DNA"/>
</dbReference>
<dbReference type="AlphaFoldDB" id="A0A0U9H5J7"/>
<reference evidence="2" key="1">
    <citation type="submission" date="2015-07" db="EMBL/GenBank/DDBJ databases">
        <title>Draft Genome Sequence of Oceanobacillus picturae Heshi-B3 that Was Isolated from Fermented Rice Bran with Aging Salted Mackerel, Which Was Named Heshiko as Traditional Fermented Seafood in Japan.</title>
        <authorList>
            <person name="Akuzawa S."/>
            <person name="Nakagawa J."/>
            <person name="Kanekatsu T."/>
            <person name="Kanesaki Y."/>
            <person name="Suzuki T."/>
        </authorList>
    </citation>
    <scope>NUCLEOTIDE SEQUENCE [LARGE SCALE GENOMIC DNA]</scope>
    <source>
        <strain evidence="2">Heshi-B3</strain>
    </source>
</reference>
<dbReference type="GO" id="GO:0016787">
    <property type="term" value="F:hydrolase activity"/>
    <property type="evidence" value="ECO:0007669"/>
    <property type="project" value="UniProtKB-KW"/>
</dbReference>
<accession>A0A0U9H5J7</accession>
<organism evidence="1 2">
    <name type="scientific">Oceanobacillus picturae</name>
    <dbReference type="NCBI Taxonomy" id="171693"/>
    <lineage>
        <taxon>Bacteria</taxon>
        <taxon>Bacillati</taxon>
        <taxon>Bacillota</taxon>
        <taxon>Bacilli</taxon>
        <taxon>Bacillales</taxon>
        <taxon>Bacillaceae</taxon>
        <taxon>Oceanobacillus</taxon>
    </lineage>
</organism>
<keyword evidence="1" id="KW-0378">Hydrolase</keyword>
<gene>
    <name evidence="1" type="ORF">OPHB3_1928</name>
</gene>
<reference evidence="1 2" key="2">
    <citation type="journal article" date="2016" name="Genome Announc.">
        <title>Draft Genome Sequence of Oceanobacillus picturae Heshi-B3, Isolated from Fermented Rice Bran in a Traditional Japanese Seafood Dish.</title>
        <authorList>
            <person name="Akuzawa S."/>
            <person name="Nagaoka J."/>
            <person name="Kanekatsu M."/>
            <person name="Kanesaki Y."/>
            <person name="Suzuki T."/>
        </authorList>
    </citation>
    <scope>NUCLEOTIDE SEQUENCE [LARGE SCALE GENOMIC DNA]</scope>
    <source>
        <strain evidence="1 2">Heshi-B3</strain>
    </source>
</reference>
<evidence type="ECO:0000313" key="1">
    <source>
        <dbReference type="EMBL" id="GAQ17989.1"/>
    </source>
</evidence>
<comment type="caution">
    <text evidence="1">The sequence shown here is derived from an EMBL/GenBank/DDBJ whole genome shotgun (WGS) entry which is preliminary data.</text>
</comment>